<dbReference type="PANTHER" id="PTHR47266">
    <property type="entry name" value="ENDONUCLEASE-RELATED"/>
    <property type="match status" value="1"/>
</dbReference>
<dbReference type="InterPro" id="IPR041588">
    <property type="entry name" value="Integrase_H2C2"/>
</dbReference>
<dbReference type="InterPro" id="IPR036397">
    <property type="entry name" value="RNaseH_sf"/>
</dbReference>
<evidence type="ECO:0000259" key="1">
    <source>
        <dbReference type="Pfam" id="PF17921"/>
    </source>
</evidence>
<organism evidence="2">
    <name type="scientific">Rhipicephalus microplus</name>
    <name type="common">Cattle tick</name>
    <name type="synonym">Boophilus microplus</name>
    <dbReference type="NCBI Taxonomy" id="6941"/>
    <lineage>
        <taxon>Eukaryota</taxon>
        <taxon>Metazoa</taxon>
        <taxon>Ecdysozoa</taxon>
        <taxon>Arthropoda</taxon>
        <taxon>Chelicerata</taxon>
        <taxon>Arachnida</taxon>
        <taxon>Acari</taxon>
        <taxon>Parasitiformes</taxon>
        <taxon>Ixodida</taxon>
        <taxon>Ixodoidea</taxon>
        <taxon>Ixodidae</taxon>
        <taxon>Rhipicephalinae</taxon>
        <taxon>Rhipicephalus</taxon>
        <taxon>Boophilus</taxon>
    </lineage>
</organism>
<dbReference type="Pfam" id="PF17921">
    <property type="entry name" value="Integrase_H2C2"/>
    <property type="match status" value="1"/>
</dbReference>
<feature type="domain" description="Integrase zinc-binding" evidence="1">
    <location>
        <begin position="60"/>
        <end position="118"/>
    </location>
</feature>
<dbReference type="SUPFAM" id="SSF53098">
    <property type="entry name" value="Ribonuclease H-like"/>
    <property type="match status" value="1"/>
</dbReference>
<dbReference type="InterPro" id="IPR012337">
    <property type="entry name" value="RNaseH-like_sf"/>
</dbReference>
<dbReference type="EMBL" id="GIKN01005310">
    <property type="protein sequence ID" value="NIE47583.1"/>
    <property type="molecule type" value="Transcribed_RNA"/>
</dbReference>
<name>A0A6G5ABG6_RHIMP</name>
<evidence type="ECO:0000313" key="2">
    <source>
        <dbReference type="EMBL" id="NIE47583.1"/>
    </source>
</evidence>
<sequence length="183" mass="20964">MASEQRKDDWISTLLRFLSDPSTSPSSRTLRRQAAHFEVRDGLFYRRNYKSDGRKWLLVIPRHLRAAICSAFHTDPQCAHVGIFKTYARLSSRFYSRGMYTFVHKYIQSCPQCQRRKALPHHHASGPIRPIPCPARPFDRVGIDLYGPLPFTASGNRWIVVAVDYLTRYAETAALPAATARDV</sequence>
<proteinExistence type="predicted"/>
<accession>A0A6G5ABG6</accession>
<dbReference type="InterPro" id="IPR052160">
    <property type="entry name" value="Gypsy_RT_Integrase-like"/>
</dbReference>
<dbReference type="Gene3D" id="1.10.340.70">
    <property type="match status" value="1"/>
</dbReference>
<reference evidence="2" key="1">
    <citation type="submission" date="2020-03" db="EMBL/GenBank/DDBJ databases">
        <title>A transcriptome and proteome of the tick Rhipicephalus microplus shaped by the genetic composition of its hosts and developmental stage.</title>
        <authorList>
            <person name="Garcia G.R."/>
            <person name="Ribeiro J.M.C."/>
            <person name="Maruyama S.R."/>
            <person name="Gardinasse L.G."/>
            <person name="Nelson K."/>
            <person name="Ferreira B.R."/>
            <person name="Andrade T.G."/>
            <person name="Santos I.K.F.M."/>
        </authorList>
    </citation>
    <scope>NUCLEOTIDE SEQUENCE</scope>
    <source>
        <strain evidence="2">NSGR</strain>
        <tissue evidence="2">Salivary glands</tissue>
    </source>
</reference>
<dbReference type="GO" id="GO:0003676">
    <property type="term" value="F:nucleic acid binding"/>
    <property type="evidence" value="ECO:0007669"/>
    <property type="project" value="InterPro"/>
</dbReference>
<dbReference type="AlphaFoldDB" id="A0A6G5ABG6"/>
<dbReference type="Gene3D" id="3.30.420.10">
    <property type="entry name" value="Ribonuclease H-like superfamily/Ribonuclease H"/>
    <property type="match status" value="1"/>
</dbReference>
<protein>
    <submittedName>
        <fullName evidence="2">Putative tick transposon</fullName>
    </submittedName>
</protein>
<dbReference type="FunFam" id="1.10.340.70:FF:000001">
    <property type="entry name" value="Retrovirus-related Pol polyprotein from transposon gypsy-like Protein"/>
    <property type="match status" value="1"/>
</dbReference>